<name>A0A7G9GG12_9FIRM</name>
<dbReference type="PROSITE" id="PS51257">
    <property type="entry name" value="PROKAR_LIPOPROTEIN"/>
    <property type="match status" value="1"/>
</dbReference>
<evidence type="ECO:0000313" key="3">
    <source>
        <dbReference type="Proteomes" id="UP000515860"/>
    </source>
</evidence>
<reference evidence="2 3" key="1">
    <citation type="submission" date="2020-08" db="EMBL/GenBank/DDBJ databases">
        <authorList>
            <person name="Liu C."/>
            <person name="Sun Q."/>
        </authorList>
    </citation>
    <scope>NUCLEOTIDE SEQUENCE [LARGE SCALE GENOMIC DNA]</scope>
    <source>
        <strain evidence="2 3">NSJ-29</strain>
    </source>
</reference>
<protein>
    <submittedName>
        <fullName evidence="2">Uncharacterized protein</fullName>
    </submittedName>
</protein>
<sequence>MYKRILALLLAATMTVSLAACSASNADTKQDSNAANSETITAKEDGDDVKVSAEGKVNKEKIYKLERADNDAIRIELWYRDGSDYVAKVTGEIVIPTGSTEYDGMLADNIAFDEKVKAMNLPEDIMQFSYGEVKLDNGYVRCYFSFGELDSDNADSVALIAEFLGLPASNGYFKLSECEQYLLESGISLDDSN</sequence>
<dbReference type="Proteomes" id="UP000515860">
    <property type="component" value="Chromosome"/>
</dbReference>
<evidence type="ECO:0000256" key="1">
    <source>
        <dbReference type="SAM" id="SignalP"/>
    </source>
</evidence>
<dbReference type="RefSeq" id="WP_118643614.1">
    <property type="nucleotide sequence ID" value="NZ_CP060635.1"/>
</dbReference>
<dbReference type="EMBL" id="CP060635">
    <property type="protein sequence ID" value="QNM09744.1"/>
    <property type="molecule type" value="Genomic_DNA"/>
</dbReference>
<dbReference type="KEGG" id="whj:H9Q79_05495"/>
<keyword evidence="1" id="KW-0732">Signal</keyword>
<feature type="chain" id="PRO_5038821921" evidence="1">
    <location>
        <begin position="20"/>
        <end position="193"/>
    </location>
</feature>
<gene>
    <name evidence="2" type="ORF">H9Q79_05495</name>
</gene>
<keyword evidence="3" id="KW-1185">Reference proteome</keyword>
<feature type="signal peptide" evidence="1">
    <location>
        <begin position="1"/>
        <end position="19"/>
    </location>
</feature>
<accession>A0A7G9GG12</accession>
<dbReference type="AlphaFoldDB" id="A0A7G9GG12"/>
<evidence type="ECO:0000313" key="2">
    <source>
        <dbReference type="EMBL" id="QNM09744.1"/>
    </source>
</evidence>
<organism evidence="2 3">
    <name type="scientific">Wansuia hejianensis</name>
    <dbReference type="NCBI Taxonomy" id="2763667"/>
    <lineage>
        <taxon>Bacteria</taxon>
        <taxon>Bacillati</taxon>
        <taxon>Bacillota</taxon>
        <taxon>Clostridia</taxon>
        <taxon>Lachnospirales</taxon>
        <taxon>Lachnospiraceae</taxon>
        <taxon>Wansuia</taxon>
    </lineage>
</organism>
<proteinExistence type="predicted"/>